<feature type="region of interest" description="Disordered" evidence="6">
    <location>
        <begin position="394"/>
        <end position="426"/>
    </location>
</feature>
<protein>
    <recommendedName>
        <fullName evidence="8">EamA domain-containing protein</fullName>
    </recommendedName>
</protein>
<dbReference type="Gramene" id="PAN14229">
    <property type="protein sequence ID" value="PAN14229"/>
    <property type="gene ID" value="PAHAL_2G392900"/>
</dbReference>
<comment type="similarity">
    <text evidence="2">Belongs to the drug/metabolite transporter (DMT) superfamily. Plant drug/metabolite exporter (P-DME) (TC 2.A.7.4) family.</text>
</comment>
<feature type="transmembrane region" description="Helical" evidence="7">
    <location>
        <begin position="120"/>
        <end position="141"/>
    </location>
</feature>
<name>A0A2S3H308_9POAL</name>
<accession>A0A2S3H308</accession>
<feature type="transmembrane region" description="Helical" evidence="7">
    <location>
        <begin position="235"/>
        <end position="254"/>
    </location>
</feature>
<keyword evidence="4 7" id="KW-1133">Transmembrane helix</keyword>
<feature type="transmembrane region" description="Helical" evidence="7">
    <location>
        <begin position="330"/>
        <end position="351"/>
    </location>
</feature>
<evidence type="ECO:0000256" key="6">
    <source>
        <dbReference type="SAM" id="MobiDB-lite"/>
    </source>
</evidence>
<evidence type="ECO:0000256" key="2">
    <source>
        <dbReference type="ARBA" id="ARBA00007635"/>
    </source>
</evidence>
<dbReference type="EMBL" id="CM008047">
    <property type="protein sequence ID" value="PAN14229.1"/>
    <property type="molecule type" value="Genomic_DNA"/>
</dbReference>
<feature type="compositionally biased region" description="Acidic residues" evidence="6">
    <location>
        <begin position="416"/>
        <end position="426"/>
    </location>
</feature>
<feature type="domain" description="EamA" evidence="8">
    <location>
        <begin position="237"/>
        <end position="373"/>
    </location>
</feature>
<dbReference type="Proteomes" id="UP000243499">
    <property type="component" value="Chromosome 2"/>
</dbReference>
<feature type="transmembrane region" description="Helical" evidence="7">
    <location>
        <begin position="183"/>
        <end position="201"/>
    </location>
</feature>
<reference evidence="9" key="1">
    <citation type="submission" date="2018-04" db="EMBL/GenBank/DDBJ databases">
        <title>WGS assembly of Panicum hallii.</title>
        <authorList>
            <person name="Lovell J."/>
            <person name="Jenkins J."/>
            <person name="Lowry D."/>
            <person name="Mamidi S."/>
            <person name="Sreedasyam A."/>
            <person name="Weng X."/>
            <person name="Barry K."/>
            <person name="Bonette J."/>
            <person name="Campitelli B."/>
            <person name="Daum C."/>
            <person name="Gordon S."/>
            <person name="Gould B."/>
            <person name="Lipzen A."/>
            <person name="Macqueen A."/>
            <person name="Palacio-Mejia J."/>
            <person name="Plott C."/>
            <person name="Shakirov E."/>
            <person name="Shu S."/>
            <person name="Yoshinaga Y."/>
            <person name="Zane M."/>
            <person name="Rokhsar D."/>
            <person name="Grimwood J."/>
            <person name="Schmutz J."/>
            <person name="Juenger T."/>
        </authorList>
    </citation>
    <scope>NUCLEOTIDE SEQUENCE [LARGE SCALE GENOMIC DNA]</scope>
    <source>
        <strain evidence="9">FIL2</strain>
    </source>
</reference>
<dbReference type="InterPro" id="IPR030184">
    <property type="entry name" value="WAT1-related"/>
</dbReference>
<proteinExistence type="inferred from homology"/>
<dbReference type="AlphaFoldDB" id="A0A2S3H308"/>
<organism evidence="9">
    <name type="scientific">Panicum hallii</name>
    <dbReference type="NCBI Taxonomy" id="206008"/>
    <lineage>
        <taxon>Eukaryota</taxon>
        <taxon>Viridiplantae</taxon>
        <taxon>Streptophyta</taxon>
        <taxon>Embryophyta</taxon>
        <taxon>Tracheophyta</taxon>
        <taxon>Spermatophyta</taxon>
        <taxon>Magnoliopsida</taxon>
        <taxon>Liliopsida</taxon>
        <taxon>Poales</taxon>
        <taxon>Poaceae</taxon>
        <taxon>PACMAD clade</taxon>
        <taxon>Panicoideae</taxon>
        <taxon>Panicodae</taxon>
        <taxon>Paniceae</taxon>
        <taxon>Panicinae</taxon>
        <taxon>Panicum</taxon>
        <taxon>Panicum sect. Panicum</taxon>
    </lineage>
</organism>
<evidence type="ECO:0000256" key="4">
    <source>
        <dbReference type="ARBA" id="ARBA00022989"/>
    </source>
</evidence>
<gene>
    <name evidence="9" type="ORF">PAHAL_2G392900</name>
</gene>
<keyword evidence="5 7" id="KW-0472">Membrane</keyword>
<evidence type="ECO:0000313" key="9">
    <source>
        <dbReference type="EMBL" id="PAN14229.1"/>
    </source>
</evidence>
<dbReference type="InterPro" id="IPR037185">
    <property type="entry name" value="EmrE-like"/>
</dbReference>
<keyword evidence="3 7" id="KW-0812">Transmembrane</keyword>
<feature type="transmembrane region" description="Helical" evidence="7">
    <location>
        <begin position="58"/>
        <end position="75"/>
    </location>
</feature>
<dbReference type="GO" id="GO:0016020">
    <property type="term" value="C:membrane"/>
    <property type="evidence" value="ECO:0007669"/>
    <property type="project" value="UniProtKB-SubCell"/>
</dbReference>
<evidence type="ECO:0000256" key="5">
    <source>
        <dbReference type="ARBA" id="ARBA00023136"/>
    </source>
</evidence>
<feature type="domain" description="EamA" evidence="8">
    <location>
        <begin position="58"/>
        <end position="198"/>
    </location>
</feature>
<evidence type="ECO:0000256" key="3">
    <source>
        <dbReference type="ARBA" id="ARBA00022692"/>
    </source>
</evidence>
<dbReference type="SUPFAM" id="SSF103481">
    <property type="entry name" value="Multidrug resistance efflux transporter EmrE"/>
    <property type="match status" value="2"/>
</dbReference>
<dbReference type="InterPro" id="IPR000620">
    <property type="entry name" value="EamA_dom"/>
</dbReference>
<feature type="transmembrane region" description="Helical" evidence="7">
    <location>
        <begin position="153"/>
        <end position="171"/>
    </location>
</feature>
<sequence>MSCLHTGTRHMLLRGSRAGASAFCDAVCIYIYRSRGVASRLVATYPAMFAKMGGSAKAYAAVLLIRLMYSGMHVMSKVALDQGMNPLVFVFYRHTTAALVLIPITFVLERRKAKPVTFTIGWKMFVHALYGVTACGVLFNLGLNYASATSSSALYNVQPVITFILAVIFGMETLKLTRFHGKVKFAGILFCIAGVTVLAFYEGPMFRSFNHHHLFQNGGSSSPAGAAETHSKKQWVLGIFLMTLSNVLAGLWTVLQGPLIEDTSKLMNTALQISCASVQAFLVAVAAERDFSKWKLGWNVGLAAIVYSGVIVTALSYYMQMWTIAKRGPVFLAMSTPLTFVFTIVISSFIIGDAVSLGSIFAGVLLVGGLYNVFWGKSIEERDDLTKISAAAAGKPGLELPPPQKNKADLQAPQVPDDDDGAEAKV</sequence>
<feature type="transmembrane region" description="Helical" evidence="7">
    <location>
        <begin position="298"/>
        <end position="318"/>
    </location>
</feature>
<evidence type="ECO:0000256" key="7">
    <source>
        <dbReference type="SAM" id="Phobius"/>
    </source>
</evidence>
<comment type="subcellular location">
    <subcellularLocation>
        <location evidence="1">Membrane</location>
        <topology evidence="1">Multi-pass membrane protein</topology>
    </subcellularLocation>
</comment>
<feature type="transmembrane region" description="Helical" evidence="7">
    <location>
        <begin position="87"/>
        <end position="108"/>
    </location>
</feature>
<dbReference type="Pfam" id="PF00892">
    <property type="entry name" value="EamA"/>
    <property type="match status" value="2"/>
</dbReference>
<feature type="transmembrane region" description="Helical" evidence="7">
    <location>
        <begin position="357"/>
        <end position="375"/>
    </location>
</feature>
<evidence type="ECO:0000259" key="8">
    <source>
        <dbReference type="Pfam" id="PF00892"/>
    </source>
</evidence>
<dbReference type="GO" id="GO:0022857">
    <property type="term" value="F:transmembrane transporter activity"/>
    <property type="evidence" value="ECO:0007669"/>
    <property type="project" value="InterPro"/>
</dbReference>
<evidence type="ECO:0000256" key="1">
    <source>
        <dbReference type="ARBA" id="ARBA00004141"/>
    </source>
</evidence>
<dbReference type="PANTHER" id="PTHR31218">
    <property type="entry name" value="WAT1-RELATED PROTEIN"/>
    <property type="match status" value="1"/>
</dbReference>